<dbReference type="Proteomes" id="UP001652620">
    <property type="component" value="Chromosome 6"/>
</dbReference>
<feature type="transmembrane region" description="Helical" evidence="5">
    <location>
        <begin position="142"/>
        <end position="159"/>
    </location>
</feature>
<comment type="subcellular location">
    <subcellularLocation>
        <location evidence="1 5">Membrane</location>
        <topology evidence="1 5">Multi-pass membrane protein</topology>
    </subcellularLocation>
</comment>
<name>A0A034W7S1_BACDO</name>
<dbReference type="RefSeq" id="XP_049315783.1">
    <property type="nucleotide sequence ID" value="XM_049459826.1"/>
</dbReference>
<reference evidence="8" key="2">
    <citation type="submission" date="2025-05" db="UniProtKB">
        <authorList>
            <consortium name="RefSeq"/>
        </authorList>
    </citation>
    <scope>IDENTIFICATION</scope>
    <source>
        <tissue evidence="8">Adult</tissue>
    </source>
</reference>
<dbReference type="AlphaFoldDB" id="A0A034W7S1"/>
<feature type="transmembrane region" description="Helical" evidence="5">
    <location>
        <begin position="119"/>
        <end position="136"/>
    </location>
</feature>
<dbReference type="InterPro" id="IPR004895">
    <property type="entry name" value="Prenylated_rab_accept_PRA1"/>
</dbReference>
<reference evidence="6" key="1">
    <citation type="journal article" date="2014" name="BMC Genomics">
        <title>Characterizing the developmental transcriptome of the oriental fruit fly, Bactrocera dorsalis (Diptera: Tephritidae) through comparative genomic analysis with Drosophila melanogaster utilizing modENCODE datasets.</title>
        <authorList>
            <person name="Geib S.M."/>
            <person name="Calla B."/>
            <person name="Hall B."/>
            <person name="Hou S."/>
            <person name="Manoukis N.C."/>
        </authorList>
    </citation>
    <scope>NUCLEOTIDE SEQUENCE</scope>
    <source>
        <strain evidence="6">Punador</strain>
    </source>
</reference>
<evidence type="ECO:0000256" key="5">
    <source>
        <dbReference type="RuleBase" id="RU363107"/>
    </source>
</evidence>
<evidence type="ECO:0000313" key="7">
    <source>
        <dbReference type="Proteomes" id="UP001652620"/>
    </source>
</evidence>
<evidence type="ECO:0000256" key="2">
    <source>
        <dbReference type="ARBA" id="ARBA00022692"/>
    </source>
</evidence>
<evidence type="ECO:0000256" key="3">
    <source>
        <dbReference type="ARBA" id="ARBA00022989"/>
    </source>
</evidence>
<dbReference type="EMBL" id="GAKP01007327">
    <property type="protein sequence ID" value="JAC51625.1"/>
    <property type="molecule type" value="Transcribed_RNA"/>
</dbReference>
<keyword evidence="2 5" id="KW-0812">Transmembrane</keyword>
<keyword evidence="4 5" id="KW-0472">Membrane</keyword>
<dbReference type="EMBL" id="GAKP01007326">
    <property type="protein sequence ID" value="JAC51626.1"/>
    <property type="molecule type" value="Transcribed_RNA"/>
</dbReference>
<gene>
    <name evidence="6" type="primary">PRAF3</name>
    <name evidence="8" type="synonym">LOC125779184</name>
</gene>
<dbReference type="PANTHER" id="PTHR12859:SF0">
    <property type="entry name" value="PRA1 FAMILY PROTEIN"/>
    <property type="match status" value="1"/>
</dbReference>
<comment type="similarity">
    <text evidence="5">Belongs to the PRA1 family.</text>
</comment>
<keyword evidence="3 5" id="KW-1133">Transmembrane helix</keyword>
<evidence type="ECO:0000313" key="6">
    <source>
        <dbReference type="EMBL" id="JAC51626.1"/>
    </source>
</evidence>
<dbReference type="OrthoDB" id="18213at2759"/>
<protein>
    <recommendedName>
        <fullName evidence="5">PRA1 family protein</fullName>
    </recommendedName>
</protein>
<dbReference type="PANTHER" id="PTHR12859">
    <property type="entry name" value="PRA1 PROTEIN"/>
    <property type="match status" value="1"/>
</dbReference>
<keyword evidence="7" id="KW-1185">Reference proteome</keyword>
<dbReference type="Pfam" id="PF03208">
    <property type="entry name" value="PRA1"/>
    <property type="match status" value="1"/>
</dbReference>
<sequence length="194" mass="22193">MSAGDALSAQNIQLSPLRSLDDFILGSARFQIPNLKDVDKWGNRVVKNLLYYQTNYFLLFLVIYGLMIVLNPHKIICGVTVQTLIIVVVLGFFLKKPKSKFKHFANWSSIIQENPQQNWYFLFGVVLSGYLTLRWLNAMLLSSFTLLLPMSLTFIHASLRLRNIKNKVVNTMESFNPSTPMGVFLDLLNITMDN</sequence>
<feature type="transmembrane region" description="Helical" evidence="5">
    <location>
        <begin position="75"/>
        <end position="94"/>
    </location>
</feature>
<dbReference type="OMA" id="QIPNFKD"/>
<proteinExistence type="inferred from homology"/>
<feature type="transmembrane region" description="Helical" evidence="5">
    <location>
        <begin position="49"/>
        <end position="69"/>
    </location>
</feature>
<evidence type="ECO:0000256" key="4">
    <source>
        <dbReference type="ARBA" id="ARBA00023136"/>
    </source>
</evidence>
<dbReference type="GO" id="GO:0016020">
    <property type="term" value="C:membrane"/>
    <property type="evidence" value="ECO:0007669"/>
    <property type="project" value="UniProtKB-SubCell"/>
</dbReference>
<organism evidence="6">
    <name type="scientific">Bactrocera dorsalis</name>
    <name type="common">Oriental fruit fly</name>
    <name type="synonym">Dacus dorsalis</name>
    <dbReference type="NCBI Taxonomy" id="27457"/>
    <lineage>
        <taxon>Eukaryota</taxon>
        <taxon>Metazoa</taxon>
        <taxon>Ecdysozoa</taxon>
        <taxon>Arthropoda</taxon>
        <taxon>Hexapoda</taxon>
        <taxon>Insecta</taxon>
        <taxon>Pterygota</taxon>
        <taxon>Neoptera</taxon>
        <taxon>Endopterygota</taxon>
        <taxon>Diptera</taxon>
        <taxon>Brachycera</taxon>
        <taxon>Muscomorpha</taxon>
        <taxon>Tephritoidea</taxon>
        <taxon>Tephritidae</taxon>
        <taxon>Bactrocera</taxon>
        <taxon>Bactrocera</taxon>
    </lineage>
</organism>
<accession>A0A034W7S1</accession>
<evidence type="ECO:0000256" key="1">
    <source>
        <dbReference type="ARBA" id="ARBA00004141"/>
    </source>
</evidence>
<evidence type="ECO:0000313" key="8">
    <source>
        <dbReference type="RefSeq" id="XP_049315783.1"/>
    </source>
</evidence>